<dbReference type="SUPFAM" id="SSF50249">
    <property type="entry name" value="Nucleic acid-binding proteins"/>
    <property type="match status" value="3"/>
</dbReference>
<comment type="caution">
    <text evidence="7">The sequence shown here is derived from an EMBL/GenBank/DDBJ whole genome shotgun (WGS) entry which is preliminary data.</text>
</comment>
<dbReference type="Gramene" id="mRNA:HanXRQr2_Chr05g0233961">
    <property type="protein sequence ID" value="mRNA:HanXRQr2_Chr05g0233961"/>
    <property type="gene ID" value="HanXRQr2_Chr05g0233961"/>
</dbReference>
<dbReference type="InterPro" id="IPR013955">
    <property type="entry name" value="Rep_factor-A_C"/>
</dbReference>
<dbReference type="PANTHER" id="PTHR47165">
    <property type="entry name" value="OS03G0429900 PROTEIN"/>
    <property type="match status" value="1"/>
</dbReference>
<keyword evidence="4" id="KW-0862">Zinc</keyword>
<dbReference type="EMBL" id="MNCJ02000320">
    <property type="protein sequence ID" value="KAF5807458.1"/>
    <property type="molecule type" value="Genomic_DNA"/>
</dbReference>
<dbReference type="OrthoDB" id="1739026at2759"/>
<dbReference type="PANTHER" id="PTHR47165:SF4">
    <property type="entry name" value="OS03G0429900 PROTEIN"/>
    <property type="match status" value="1"/>
</dbReference>
<dbReference type="Pfam" id="PF08646">
    <property type="entry name" value="Rep_fac-A_C"/>
    <property type="match status" value="1"/>
</dbReference>
<dbReference type="GO" id="GO:0003677">
    <property type="term" value="F:DNA binding"/>
    <property type="evidence" value="ECO:0007669"/>
    <property type="project" value="UniProtKB-KW"/>
</dbReference>
<reference evidence="7" key="1">
    <citation type="journal article" date="2017" name="Nature">
        <title>The sunflower genome provides insights into oil metabolism, flowering and Asterid evolution.</title>
        <authorList>
            <person name="Badouin H."/>
            <person name="Gouzy J."/>
            <person name="Grassa C.J."/>
            <person name="Murat F."/>
            <person name="Staton S.E."/>
            <person name="Cottret L."/>
            <person name="Lelandais-Briere C."/>
            <person name="Owens G.L."/>
            <person name="Carrere S."/>
            <person name="Mayjonade B."/>
            <person name="Legrand L."/>
            <person name="Gill N."/>
            <person name="Kane N.C."/>
            <person name="Bowers J.E."/>
            <person name="Hubner S."/>
            <person name="Bellec A."/>
            <person name="Berard A."/>
            <person name="Berges H."/>
            <person name="Blanchet N."/>
            <person name="Boniface M.C."/>
            <person name="Brunel D."/>
            <person name="Catrice O."/>
            <person name="Chaidir N."/>
            <person name="Claudel C."/>
            <person name="Donnadieu C."/>
            <person name="Faraut T."/>
            <person name="Fievet G."/>
            <person name="Helmstetter N."/>
            <person name="King M."/>
            <person name="Knapp S.J."/>
            <person name="Lai Z."/>
            <person name="Le Paslier M.C."/>
            <person name="Lippi Y."/>
            <person name="Lorenzon L."/>
            <person name="Mandel J.R."/>
            <person name="Marage G."/>
            <person name="Marchand G."/>
            <person name="Marquand E."/>
            <person name="Bret-Mestries E."/>
            <person name="Morien E."/>
            <person name="Nambeesan S."/>
            <person name="Nguyen T."/>
            <person name="Pegot-Espagnet P."/>
            <person name="Pouilly N."/>
            <person name="Raftis F."/>
            <person name="Sallet E."/>
            <person name="Schiex T."/>
            <person name="Thomas J."/>
            <person name="Vandecasteele C."/>
            <person name="Vares D."/>
            <person name="Vear F."/>
            <person name="Vautrin S."/>
            <person name="Crespi M."/>
            <person name="Mangin B."/>
            <person name="Burke J.M."/>
            <person name="Salse J."/>
            <person name="Munos S."/>
            <person name="Vincourt P."/>
            <person name="Rieseberg L.H."/>
            <person name="Langlade N.B."/>
        </authorList>
    </citation>
    <scope>NUCLEOTIDE SEQUENCE</scope>
    <source>
        <tissue evidence="7">Leaves</tissue>
    </source>
</reference>
<dbReference type="InterPro" id="IPR012340">
    <property type="entry name" value="NA-bd_OB-fold"/>
</dbReference>
<keyword evidence="5" id="KW-0238">DNA-binding</keyword>
<evidence type="ECO:0000256" key="1">
    <source>
        <dbReference type="ARBA" id="ARBA00005690"/>
    </source>
</evidence>
<dbReference type="AlphaFoldDB" id="A0A9K3NQ77"/>
<dbReference type="GO" id="GO:0008270">
    <property type="term" value="F:zinc ion binding"/>
    <property type="evidence" value="ECO:0007669"/>
    <property type="project" value="UniProtKB-KW"/>
</dbReference>
<dbReference type="InterPro" id="IPR047192">
    <property type="entry name" value="Euk_RPA1_DBD_C"/>
</dbReference>
<evidence type="ECO:0000256" key="4">
    <source>
        <dbReference type="ARBA" id="ARBA00022833"/>
    </source>
</evidence>
<dbReference type="CDD" id="cd04476">
    <property type="entry name" value="RPA1_DBD_C"/>
    <property type="match status" value="1"/>
</dbReference>
<proteinExistence type="inferred from homology"/>
<reference evidence="7" key="2">
    <citation type="submission" date="2020-06" db="EMBL/GenBank/DDBJ databases">
        <title>Helianthus annuus Genome sequencing and assembly Release 2.</title>
        <authorList>
            <person name="Gouzy J."/>
            <person name="Langlade N."/>
            <person name="Munos S."/>
        </authorList>
    </citation>
    <scope>NUCLEOTIDE SEQUENCE</scope>
    <source>
        <tissue evidence="7">Leaves</tissue>
    </source>
</reference>
<evidence type="ECO:0000256" key="2">
    <source>
        <dbReference type="ARBA" id="ARBA00022723"/>
    </source>
</evidence>
<name>A0A9K3NQ77_HELAN</name>
<gene>
    <name evidence="7" type="ORF">HanXRQr2_Chr05g0233961</name>
</gene>
<keyword evidence="2" id="KW-0479">Metal-binding</keyword>
<evidence type="ECO:0000313" key="8">
    <source>
        <dbReference type="Proteomes" id="UP000215914"/>
    </source>
</evidence>
<accession>A0A9K3NQ77</accession>
<comment type="similarity">
    <text evidence="1">Belongs to the replication factor A protein 1 family.</text>
</comment>
<evidence type="ECO:0000313" key="7">
    <source>
        <dbReference type="EMBL" id="KAF5807458.1"/>
    </source>
</evidence>
<keyword evidence="8" id="KW-1185">Reference proteome</keyword>
<sequence>MAVRNISDVNPNDNAAPLEVRVIRTWQPFLFQNEHCYLFVDSRGDAIEAYGNRRDKALFESKFSVGLCYRISKYLSKKARNSHNVVPSNATIHLGRSTVFEPIVGVDIPHQYFNFMPYESLRARENMHFLLTDYIGRFDRFTSDTRTTSGKRLMKFLLEDANERFIEVALWEEIADAVDKEALVNTPFPCIVAVTSMKVLRFKNLQLASTAATHLYGNPTIQDASDLANRFRERYAGINMDDRYTLPIANILAKNPVDYMEVKFSCIASIVSYNPRRSWFYKGCTVCKKKLGSREDALICDDHHDAPQPKYLYCINCTIADSTGNATVTIFDIPFQSVIKIPCNELVIQQGYTDSMTTPDVFSKLLGVSHMFKLQFNDRAHTGFTQFVANEVLEYVPVMNEVAVNEVVVNPTITEVSDPADVENQHATQPLENPPTNVALETTVKQVPFTPVTPAKIYTTKRQLFALSGEGSNKAPKTNAP</sequence>
<dbReference type="Proteomes" id="UP000215914">
    <property type="component" value="Unassembled WGS sequence"/>
</dbReference>
<evidence type="ECO:0000256" key="5">
    <source>
        <dbReference type="ARBA" id="ARBA00023125"/>
    </source>
</evidence>
<dbReference type="Gene3D" id="2.40.50.140">
    <property type="entry name" value="Nucleic acid-binding proteins"/>
    <property type="match status" value="3"/>
</dbReference>
<feature type="domain" description="Replication factor A C-terminal" evidence="6">
    <location>
        <begin position="264"/>
        <end position="381"/>
    </location>
</feature>
<evidence type="ECO:0000259" key="6">
    <source>
        <dbReference type="Pfam" id="PF08646"/>
    </source>
</evidence>
<evidence type="ECO:0000256" key="3">
    <source>
        <dbReference type="ARBA" id="ARBA00022771"/>
    </source>
</evidence>
<organism evidence="7 8">
    <name type="scientific">Helianthus annuus</name>
    <name type="common">Common sunflower</name>
    <dbReference type="NCBI Taxonomy" id="4232"/>
    <lineage>
        <taxon>Eukaryota</taxon>
        <taxon>Viridiplantae</taxon>
        <taxon>Streptophyta</taxon>
        <taxon>Embryophyta</taxon>
        <taxon>Tracheophyta</taxon>
        <taxon>Spermatophyta</taxon>
        <taxon>Magnoliopsida</taxon>
        <taxon>eudicotyledons</taxon>
        <taxon>Gunneridae</taxon>
        <taxon>Pentapetalae</taxon>
        <taxon>asterids</taxon>
        <taxon>campanulids</taxon>
        <taxon>Asterales</taxon>
        <taxon>Asteraceae</taxon>
        <taxon>Asteroideae</taxon>
        <taxon>Heliantheae alliance</taxon>
        <taxon>Heliantheae</taxon>
        <taxon>Helianthus</taxon>
    </lineage>
</organism>
<protein>
    <submittedName>
        <fullName evidence="7">Nucleic acid-binding, replication factor A</fullName>
    </submittedName>
</protein>
<keyword evidence="3" id="KW-0863">Zinc-finger</keyword>